<accession>A0A2J8SB28</accession>
<name>A0A2J8SB28_PONAB</name>
<evidence type="ECO:0000259" key="2">
    <source>
        <dbReference type="Pfam" id="PF21477"/>
    </source>
</evidence>
<dbReference type="Pfam" id="PF21477">
    <property type="entry name" value="FERM_C_FAK1"/>
    <property type="match status" value="1"/>
</dbReference>
<feature type="domain" description="FAK1-like FERM" evidence="2">
    <location>
        <begin position="2"/>
        <end position="23"/>
    </location>
</feature>
<dbReference type="InterPro" id="IPR011993">
    <property type="entry name" value="PH-like_dom_sf"/>
</dbReference>
<feature type="compositionally biased region" description="Basic residues" evidence="1">
    <location>
        <begin position="62"/>
        <end position="72"/>
    </location>
</feature>
<feature type="region of interest" description="Disordered" evidence="1">
    <location>
        <begin position="46"/>
        <end position="72"/>
    </location>
</feature>
<evidence type="ECO:0000256" key="1">
    <source>
        <dbReference type="SAM" id="MobiDB-lite"/>
    </source>
</evidence>
<gene>
    <name evidence="3" type="ORF">CR201_G0044418</name>
</gene>
<reference evidence="3" key="1">
    <citation type="submission" date="2017-12" db="EMBL/GenBank/DDBJ databases">
        <title>High-resolution comparative analysis of great ape genomes.</title>
        <authorList>
            <person name="Pollen A."/>
            <person name="Hastie A."/>
            <person name="Hormozdiari F."/>
            <person name="Dougherty M."/>
            <person name="Liu R."/>
            <person name="Chaisson M."/>
            <person name="Hoppe E."/>
            <person name="Hill C."/>
            <person name="Pang A."/>
            <person name="Hillier L."/>
            <person name="Baker C."/>
            <person name="Armstrong J."/>
            <person name="Shendure J."/>
            <person name="Paten B."/>
            <person name="Wilson R."/>
            <person name="Chao H."/>
            <person name="Schneider V."/>
            <person name="Ventura M."/>
            <person name="Kronenberg Z."/>
            <person name="Murali S."/>
            <person name="Gordon D."/>
            <person name="Cantsilieris S."/>
            <person name="Munson K."/>
            <person name="Nelson B."/>
            <person name="Raja A."/>
            <person name="Underwood J."/>
            <person name="Diekhans M."/>
            <person name="Fiddes I."/>
            <person name="Haussler D."/>
            <person name="Eichler E."/>
        </authorList>
    </citation>
    <scope>NUCLEOTIDE SEQUENCE [LARGE SCALE GENOMIC DNA]</scope>
    <source>
        <strain evidence="3">Susie</strain>
    </source>
</reference>
<dbReference type="AlphaFoldDB" id="A0A2J8SB28"/>
<dbReference type="Gene3D" id="2.30.29.30">
    <property type="entry name" value="Pleckstrin-homology domain (PH domain)/Phosphotyrosine-binding domain (PTB)"/>
    <property type="match status" value="1"/>
</dbReference>
<dbReference type="InterPro" id="IPR049385">
    <property type="entry name" value="FAK1-like_FERM_C"/>
</dbReference>
<dbReference type="EMBL" id="NDHI03003586">
    <property type="protein sequence ID" value="PNJ17979.1"/>
    <property type="molecule type" value="Genomic_DNA"/>
</dbReference>
<proteinExistence type="predicted"/>
<dbReference type="SUPFAM" id="SSF50729">
    <property type="entry name" value="PH domain-like"/>
    <property type="match status" value="1"/>
</dbReference>
<feature type="non-terminal residue" evidence="3">
    <location>
        <position position="1"/>
    </location>
</feature>
<sequence>TIAENMADLIDGYCRLVNGASQSFIIRPQKEGERALPSIPKLANSEKQGMRTHAVSVSAQSWRKRRLSKKSA</sequence>
<evidence type="ECO:0000313" key="3">
    <source>
        <dbReference type="EMBL" id="PNJ17979.1"/>
    </source>
</evidence>
<organism evidence="3">
    <name type="scientific">Pongo abelii</name>
    <name type="common">Sumatran orangutan</name>
    <name type="synonym">Pongo pygmaeus abelii</name>
    <dbReference type="NCBI Taxonomy" id="9601"/>
    <lineage>
        <taxon>Eukaryota</taxon>
        <taxon>Metazoa</taxon>
        <taxon>Chordata</taxon>
        <taxon>Craniata</taxon>
        <taxon>Vertebrata</taxon>
        <taxon>Euteleostomi</taxon>
        <taxon>Mammalia</taxon>
        <taxon>Eutheria</taxon>
        <taxon>Euarchontoglires</taxon>
        <taxon>Primates</taxon>
        <taxon>Haplorrhini</taxon>
        <taxon>Catarrhini</taxon>
        <taxon>Hominidae</taxon>
        <taxon>Pongo</taxon>
    </lineage>
</organism>
<protein>
    <submittedName>
        <fullName evidence="3">PTK2 isoform 24</fullName>
    </submittedName>
</protein>
<comment type="caution">
    <text evidence="3">The sequence shown here is derived from an EMBL/GenBank/DDBJ whole genome shotgun (WGS) entry which is preliminary data.</text>
</comment>